<protein>
    <submittedName>
        <fullName evidence="1">Head-tail adaptor protein</fullName>
    </submittedName>
</protein>
<organism evidence="1 2">
    <name type="scientific">Halobacillus litoralis</name>
    <dbReference type="NCBI Taxonomy" id="45668"/>
    <lineage>
        <taxon>Bacteria</taxon>
        <taxon>Bacillati</taxon>
        <taxon>Bacillota</taxon>
        <taxon>Bacilli</taxon>
        <taxon>Bacillales</taxon>
        <taxon>Bacillaceae</taxon>
        <taxon>Halobacillus</taxon>
    </lineage>
</organism>
<reference evidence="1 2" key="1">
    <citation type="submission" date="2019-11" db="EMBL/GenBank/DDBJ databases">
        <title>Genome sequences of 17 halophilic strains isolated from different environments.</title>
        <authorList>
            <person name="Furrow R.E."/>
        </authorList>
    </citation>
    <scope>NUCLEOTIDE SEQUENCE [LARGE SCALE GENOMIC DNA]</scope>
    <source>
        <strain evidence="1 2">22505_10_Sand</strain>
    </source>
</reference>
<dbReference type="RefSeq" id="WP_160915552.1">
    <property type="nucleotide sequence ID" value="NZ_WMEZ01000004.1"/>
</dbReference>
<dbReference type="Proteomes" id="UP000447393">
    <property type="component" value="Unassembled WGS sequence"/>
</dbReference>
<evidence type="ECO:0000313" key="2">
    <source>
        <dbReference type="Proteomes" id="UP000447393"/>
    </source>
</evidence>
<dbReference type="AlphaFoldDB" id="A0A845E7Y0"/>
<dbReference type="OrthoDB" id="2362069at2"/>
<sequence>MKRRIQKPLHEVFNDGFLHYGKTTTQRDQSRRRTGETFLSEGKLAFKLMNAREEDYQMAGALGHSLDLKMKTHFPPGLRQMKKSGLKIKVNTILYDVIQVDWDASKKYLYFYLQEVGDMGE</sequence>
<accession>A0A845E7Y0</accession>
<dbReference type="EMBL" id="WMEZ01000004">
    <property type="protein sequence ID" value="MYL50256.1"/>
    <property type="molecule type" value="Genomic_DNA"/>
</dbReference>
<comment type="caution">
    <text evidence="1">The sequence shown here is derived from an EMBL/GenBank/DDBJ whole genome shotgun (WGS) entry which is preliminary data.</text>
</comment>
<name>A0A845E7Y0_9BACI</name>
<evidence type="ECO:0000313" key="1">
    <source>
        <dbReference type="EMBL" id="MYL50256.1"/>
    </source>
</evidence>
<proteinExistence type="predicted"/>
<gene>
    <name evidence="1" type="ORF">GLV98_12230</name>
</gene>